<dbReference type="HOGENOM" id="CLU_1706180_0_0_1"/>
<dbReference type="EnsemblMetazoa" id="HelroT172923">
    <property type="protein sequence ID" value="HelroP172923"/>
    <property type="gene ID" value="HelroG172923"/>
</dbReference>
<reference evidence="2" key="3">
    <citation type="submission" date="2015-06" db="UniProtKB">
        <authorList>
            <consortium name="EnsemblMetazoa"/>
        </authorList>
    </citation>
    <scope>IDENTIFICATION</scope>
</reference>
<accession>T1F650</accession>
<protein>
    <submittedName>
        <fullName evidence="1 2">Uncharacterized protein</fullName>
    </submittedName>
</protein>
<gene>
    <name evidence="2" type="primary">20204299</name>
    <name evidence="1" type="ORF">HELRODRAFT_172923</name>
</gene>
<dbReference type="Proteomes" id="UP000015101">
    <property type="component" value="Unassembled WGS sequence"/>
</dbReference>
<sequence length="154" mass="18390">MVQLFYYESRGQPVRKLLRREGYKKKVGGRGWVAGWVDIVVPLRRVGPTRQCHLLDPQNELVVQDSVQDHAGSFIYMQVYHCIYVYYIYEQVQKKEVCSTKVDNNIISLWIRGGIIKMQLRKNFKWKKVKNKLEQLEFRMQMRCGRSCMKKAKR</sequence>
<evidence type="ECO:0000313" key="3">
    <source>
        <dbReference type="Proteomes" id="UP000015101"/>
    </source>
</evidence>
<dbReference type="GeneID" id="20204299"/>
<dbReference type="AlphaFoldDB" id="T1F650"/>
<name>T1F650_HELRO</name>
<keyword evidence="3" id="KW-1185">Reference proteome</keyword>
<proteinExistence type="predicted"/>
<evidence type="ECO:0000313" key="1">
    <source>
        <dbReference type="EMBL" id="ESO03895.1"/>
    </source>
</evidence>
<dbReference type="EMBL" id="KB096551">
    <property type="protein sequence ID" value="ESO03895.1"/>
    <property type="molecule type" value="Genomic_DNA"/>
</dbReference>
<organism evidence="2 3">
    <name type="scientific">Helobdella robusta</name>
    <name type="common">Californian leech</name>
    <dbReference type="NCBI Taxonomy" id="6412"/>
    <lineage>
        <taxon>Eukaryota</taxon>
        <taxon>Metazoa</taxon>
        <taxon>Spiralia</taxon>
        <taxon>Lophotrochozoa</taxon>
        <taxon>Annelida</taxon>
        <taxon>Clitellata</taxon>
        <taxon>Hirudinea</taxon>
        <taxon>Rhynchobdellida</taxon>
        <taxon>Glossiphoniidae</taxon>
        <taxon>Helobdella</taxon>
    </lineage>
</organism>
<reference evidence="1 3" key="2">
    <citation type="journal article" date="2013" name="Nature">
        <title>Insights into bilaterian evolution from three spiralian genomes.</title>
        <authorList>
            <person name="Simakov O."/>
            <person name="Marletaz F."/>
            <person name="Cho S.J."/>
            <person name="Edsinger-Gonzales E."/>
            <person name="Havlak P."/>
            <person name="Hellsten U."/>
            <person name="Kuo D.H."/>
            <person name="Larsson T."/>
            <person name="Lv J."/>
            <person name="Arendt D."/>
            <person name="Savage R."/>
            <person name="Osoegawa K."/>
            <person name="de Jong P."/>
            <person name="Grimwood J."/>
            <person name="Chapman J.A."/>
            <person name="Shapiro H."/>
            <person name="Aerts A."/>
            <person name="Otillar R.P."/>
            <person name="Terry A.Y."/>
            <person name="Boore J.L."/>
            <person name="Grigoriev I.V."/>
            <person name="Lindberg D.R."/>
            <person name="Seaver E.C."/>
            <person name="Weisblat D.A."/>
            <person name="Putnam N.H."/>
            <person name="Rokhsar D.S."/>
        </authorList>
    </citation>
    <scope>NUCLEOTIDE SEQUENCE</scope>
</reference>
<dbReference type="EMBL" id="AMQM01004407">
    <property type="status" value="NOT_ANNOTATED_CDS"/>
    <property type="molecule type" value="Genomic_DNA"/>
</dbReference>
<dbReference type="CTD" id="20204299"/>
<dbReference type="KEGG" id="hro:HELRODRAFT_172923"/>
<reference evidence="3" key="1">
    <citation type="submission" date="2012-12" db="EMBL/GenBank/DDBJ databases">
        <authorList>
            <person name="Hellsten U."/>
            <person name="Grimwood J."/>
            <person name="Chapman J.A."/>
            <person name="Shapiro H."/>
            <person name="Aerts A."/>
            <person name="Otillar R.P."/>
            <person name="Terry A.Y."/>
            <person name="Boore J.L."/>
            <person name="Simakov O."/>
            <person name="Marletaz F."/>
            <person name="Cho S.-J."/>
            <person name="Edsinger-Gonzales E."/>
            <person name="Havlak P."/>
            <person name="Kuo D.-H."/>
            <person name="Larsson T."/>
            <person name="Lv J."/>
            <person name="Arendt D."/>
            <person name="Savage R."/>
            <person name="Osoegawa K."/>
            <person name="de Jong P."/>
            <person name="Lindberg D.R."/>
            <person name="Seaver E.C."/>
            <person name="Weisblat D.A."/>
            <person name="Putnam N.H."/>
            <person name="Grigoriev I.V."/>
            <person name="Rokhsar D.S."/>
        </authorList>
    </citation>
    <scope>NUCLEOTIDE SEQUENCE</scope>
</reference>
<dbReference type="RefSeq" id="XP_009017831.1">
    <property type="nucleotide sequence ID" value="XM_009019583.1"/>
</dbReference>
<evidence type="ECO:0000313" key="2">
    <source>
        <dbReference type="EnsemblMetazoa" id="HelroP172923"/>
    </source>
</evidence>
<dbReference type="InParanoid" id="T1F650"/>